<protein>
    <submittedName>
        <fullName evidence="2">Uncharacterized protein</fullName>
    </submittedName>
</protein>
<feature type="region of interest" description="Disordered" evidence="1">
    <location>
        <begin position="1"/>
        <end position="78"/>
    </location>
</feature>
<dbReference type="Gramene" id="TuG1812G0600000967.01.T01">
    <property type="protein sequence ID" value="TuG1812G0600000967.01.T01.cds283835"/>
    <property type="gene ID" value="TuG1812G0600000967.01"/>
</dbReference>
<dbReference type="Proteomes" id="UP000015106">
    <property type="component" value="Chromosome 6"/>
</dbReference>
<sequence length="128" mass="13499">ITHKKNRRQQPTFGGSEKKNRKNPHGARSPSPSPTCLSPSSDLSASFPMSTGRGPLHRPYPADGPLSGDQTGASLYSHQFGIAPPMELSPCPPAAMVGTDTILGWRGLTTDQCDRGDLTTAVDAATEV</sequence>
<feature type="compositionally biased region" description="Low complexity" evidence="1">
    <location>
        <begin position="34"/>
        <end position="44"/>
    </location>
</feature>
<dbReference type="EnsemblPlants" id="TuG1812G0600000967.01.T01">
    <property type="protein sequence ID" value="TuG1812G0600000967.01.T01.cds283835"/>
    <property type="gene ID" value="TuG1812G0600000967.01"/>
</dbReference>
<dbReference type="Gramene" id="TuG1812G0600000967.01.T05">
    <property type="protein sequence ID" value="TuG1812G0600000967.01.T05.cds283835"/>
    <property type="gene ID" value="TuG1812G0600000967.01"/>
</dbReference>
<reference evidence="3" key="1">
    <citation type="journal article" date="2013" name="Nature">
        <title>Draft genome of the wheat A-genome progenitor Triticum urartu.</title>
        <authorList>
            <person name="Ling H.Q."/>
            <person name="Zhao S."/>
            <person name="Liu D."/>
            <person name="Wang J."/>
            <person name="Sun H."/>
            <person name="Zhang C."/>
            <person name="Fan H."/>
            <person name="Li D."/>
            <person name="Dong L."/>
            <person name="Tao Y."/>
            <person name="Gao C."/>
            <person name="Wu H."/>
            <person name="Li Y."/>
            <person name="Cui Y."/>
            <person name="Guo X."/>
            <person name="Zheng S."/>
            <person name="Wang B."/>
            <person name="Yu K."/>
            <person name="Liang Q."/>
            <person name="Yang W."/>
            <person name="Lou X."/>
            <person name="Chen J."/>
            <person name="Feng M."/>
            <person name="Jian J."/>
            <person name="Zhang X."/>
            <person name="Luo G."/>
            <person name="Jiang Y."/>
            <person name="Liu J."/>
            <person name="Wang Z."/>
            <person name="Sha Y."/>
            <person name="Zhang B."/>
            <person name="Wu H."/>
            <person name="Tang D."/>
            <person name="Shen Q."/>
            <person name="Xue P."/>
            <person name="Zou S."/>
            <person name="Wang X."/>
            <person name="Liu X."/>
            <person name="Wang F."/>
            <person name="Yang Y."/>
            <person name="An X."/>
            <person name="Dong Z."/>
            <person name="Zhang K."/>
            <person name="Zhang X."/>
            <person name="Luo M.C."/>
            <person name="Dvorak J."/>
            <person name="Tong Y."/>
            <person name="Wang J."/>
            <person name="Yang H."/>
            <person name="Li Z."/>
            <person name="Wang D."/>
            <person name="Zhang A."/>
            <person name="Wang J."/>
        </authorList>
    </citation>
    <scope>NUCLEOTIDE SEQUENCE</scope>
    <source>
        <strain evidence="3">cv. G1812</strain>
    </source>
</reference>
<organism evidence="2 3">
    <name type="scientific">Triticum urartu</name>
    <name type="common">Red wild einkorn</name>
    <name type="synonym">Crithodium urartu</name>
    <dbReference type="NCBI Taxonomy" id="4572"/>
    <lineage>
        <taxon>Eukaryota</taxon>
        <taxon>Viridiplantae</taxon>
        <taxon>Streptophyta</taxon>
        <taxon>Embryophyta</taxon>
        <taxon>Tracheophyta</taxon>
        <taxon>Spermatophyta</taxon>
        <taxon>Magnoliopsida</taxon>
        <taxon>Liliopsida</taxon>
        <taxon>Poales</taxon>
        <taxon>Poaceae</taxon>
        <taxon>BOP clade</taxon>
        <taxon>Pooideae</taxon>
        <taxon>Triticodae</taxon>
        <taxon>Triticeae</taxon>
        <taxon>Triticinae</taxon>
        <taxon>Triticum</taxon>
    </lineage>
</organism>
<evidence type="ECO:0000256" key="1">
    <source>
        <dbReference type="SAM" id="MobiDB-lite"/>
    </source>
</evidence>
<accession>A0A8R7UNV2</accession>
<reference evidence="2" key="2">
    <citation type="submission" date="2018-03" db="EMBL/GenBank/DDBJ databases">
        <title>The Triticum urartu genome reveals the dynamic nature of wheat genome evolution.</title>
        <authorList>
            <person name="Ling H."/>
            <person name="Ma B."/>
            <person name="Shi X."/>
            <person name="Liu H."/>
            <person name="Dong L."/>
            <person name="Sun H."/>
            <person name="Cao Y."/>
            <person name="Gao Q."/>
            <person name="Zheng S."/>
            <person name="Li Y."/>
            <person name="Yu Y."/>
            <person name="Du H."/>
            <person name="Qi M."/>
            <person name="Li Y."/>
            <person name="Yu H."/>
            <person name="Cui Y."/>
            <person name="Wang N."/>
            <person name="Chen C."/>
            <person name="Wu H."/>
            <person name="Zhao Y."/>
            <person name="Zhang J."/>
            <person name="Li Y."/>
            <person name="Zhou W."/>
            <person name="Zhang B."/>
            <person name="Hu W."/>
            <person name="Eijk M."/>
            <person name="Tang J."/>
            <person name="Witsenboer H."/>
            <person name="Zhao S."/>
            <person name="Li Z."/>
            <person name="Zhang A."/>
            <person name="Wang D."/>
            <person name="Liang C."/>
        </authorList>
    </citation>
    <scope>NUCLEOTIDE SEQUENCE [LARGE SCALE GENOMIC DNA]</scope>
    <source>
        <strain evidence="2">cv. G1812</strain>
    </source>
</reference>
<reference evidence="2" key="3">
    <citation type="submission" date="2022-06" db="UniProtKB">
        <authorList>
            <consortium name="EnsemblPlants"/>
        </authorList>
    </citation>
    <scope>IDENTIFICATION</scope>
</reference>
<proteinExistence type="predicted"/>
<keyword evidence="3" id="KW-1185">Reference proteome</keyword>
<evidence type="ECO:0000313" key="3">
    <source>
        <dbReference type="Proteomes" id="UP000015106"/>
    </source>
</evidence>
<dbReference type="AlphaFoldDB" id="A0A8R7UNV2"/>
<feature type="compositionally biased region" description="Polar residues" evidence="1">
    <location>
        <begin position="68"/>
        <end position="77"/>
    </location>
</feature>
<name>A0A8R7UNV2_TRIUA</name>
<evidence type="ECO:0000313" key="2">
    <source>
        <dbReference type="EnsemblPlants" id="TuG1812G0600000967.01.T01.cds283835"/>
    </source>
</evidence>
<dbReference type="EnsemblPlants" id="TuG1812G0600000967.01.T05">
    <property type="protein sequence ID" value="TuG1812G0600000967.01.T05.cds283835"/>
    <property type="gene ID" value="TuG1812G0600000967.01"/>
</dbReference>